<dbReference type="GO" id="GO:0051075">
    <property type="term" value="F:S-adenosylmethionine:tRNA ribosyltransferase-isomerase activity"/>
    <property type="evidence" value="ECO:0007669"/>
    <property type="project" value="UniProtKB-EC"/>
</dbReference>
<accession>A0A2C8F9L9</accession>
<dbReference type="KEGG" id="pprf:DPRO_1940"/>
<dbReference type="Pfam" id="PF02547">
    <property type="entry name" value="Queuosine_synth"/>
    <property type="match status" value="1"/>
</dbReference>
<dbReference type="UniPathway" id="UPA00392"/>
<comment type="function">
    <text evidence="13">Transfers and isomerizes the ribose moiety from AdoMet to the 7-aminomethyl group of 7-deazaguanine (preQ1-tRNA) to give epoxyqueuosine (oQ-tRNA).</text>
</comment>
<comment type="similarity">
    <text evidence="9 13">Belongs to the QueA family.</text>
</comment>
<dbReference type="PANTHER" id="PTHR30307">
    <property type="entry name" value="S-ADENOSYLMETHIONINE:TRNA RIBOSYLTRANSFERASE-ISOMERASE"/>
    <property type="match status" value="1"/>
</dbReference>
<dbReference type="NCBIfam" id="TIGR00113">
    <property type="entry name" value="queA"/>
    <property type="match status" value="1"/>
</dbReference>
<keyword evidence="7 13" id="KW-0671">Queuosine biosynthesis</keyword>
<dbReference type="NCBIfam" id="NF001140">
    <property type="entry name" value="PRK00147.1"/>
    <property type="match status" value="1"/>
</dbReference>
<evidence type="ECO:0000256" key="8">
    <source>
        <dbReference type="ARBA" id="ARBA00052751"/>
    </source>
</evidence>
<evidence type="ECO:0000313" key="14">
    <source>
        <dbReference type="EMBL" id="SOB58842.1"/>
    </source>
</evidence>
<evidence type="ECO:0000256" key="10">
    <source>
        <dbReference type="ARBA" id="ARBA00066503"/>
    </source>
</evidence>
<evidence type="ECO:0000256" key="4">
    <source>
        <dbReference type="ARBA" id="ARBA00022490"/>
    </source>
</evidence>
<dbReference type="Proteomes" id="UP000219215">
    <property type="component" value="Chromosome DPRO"/>
</dbReference>
<evidence type="ECO:0000256" key="13">
    <source>
        <dbReference type="HAMAP-Rule" id="MF_00113"/>
    </source>
</evidence>
<comment type="subunit">
    <text evidence="3 13">Monomer.</text>
</comment>
<keyword evidence="5 13" id="KW-0808">Transferase</keyword>
<dbReference type="InterPro" id="IPR036100">
    <property type="entry name" value="QueA_sf"/>
</dbReference>
<keyword evidence="6 13" id="KW-0949">S-adenosyl-L-methionine</keyword>
<evidence type="ECO:0000256" key="1">
    <source>
        <dbReference type="ARBA" id="ARBA00004496"/>
    </source>
</evidence>
<proteinExistence type="inferred from homology"/>
<dbReference type="AlphaFoldDB" id="A0A2C8F9L9"/>
<evidence type="ECO:0000256" key="11">
    <source>
        <dbReference type="ARBA" id="ARBA00069325"/>
    </source>
</evidence>
<evidence type="ECO:0000256" key="12">
    <source>
        <dbReference type="ARBA" id="ARBA00076160"/>
    </source>
</evidence>
<dbReference type="InterPro" id="IPR042118">
    <property type="entry name" value="QueA_dom1"/>
</dbReference>
<dbReference type="HAMAP" id="MF_00113">
    <property type="entry name" value="QueA"/>
    <property type="match status" value="1"/>
</dbReference>
<organism evidence="14 15">
    <name type="scientific">Pseudodesulfovibrio profundus</name>
    <dbReference type="NCBI Taxonomy" id="57320"/>
    <lineage>
        <taxon>Bacteria</taxon>
        <taxon>Pseudomonadati</taxon>
        <taxon>Thermodesulfobacteriota</taxon>
        <taxon>Desulfovibrionia</taxon>
        <taxon>Desulfovibrionales</taxon>
        <taxon>Desulfovibrionaceae</taxon>
    </lineage>
</organism>
<keyword evidence="14" id="KW-0413">Isomerase</keyword>
<keyword evidence="4 13" id="KW-0963">Cytoplasm</keyword>
<evidence type="ECO:0000256" key="9">
    <source>
        <dbReference type="ARBA" id="ARBA00061210"/>
    </source>
</evidence>
<comment type="subcellular location">
    <subcellularLocation>
        <location evidence="1 13">Cytoplasm</location>
    </subcellularLocation>
</comment>
<evidence type="ECO:0000256" key="7">
    <source>
        <dbReference type="ARBA" id="ARBA00022785"/>
    </source>
</evidence>
<comment type="pathway">
    <text evidence="2 13">tRNA modification; tRNA-queuosine biosynthesis.</text>
</comment>
<dbReference type="RefSeq" id="WP_232005767.1">
    <property type="nucleotide sequence ID" value="NZ_LT907975.1"/>
</dbReference>
<dbReference type="SUPFAM" id="SSF111337">
    <property type="entry name" value="QueA-like"/>
    <property type="match status" value="1"/>
</dbReference>
<name>A0A2C8F9L9_9BACT</name>
<protein>
    <recommendedName>
        <fullName evidence="11 13">S-adenosylmethionine:tRNA ribosyltransferase-isomerase</fullName>
        <ecNumber evidence="10 13">2.4.99.17</ecNumber>
    </recommendedName>
    <alternativeName>
        <fullName evidence="12 13">Queuosine biosynthesis protein QueA</fullName>
    </alternativeName>
</protein>
<sequence length="361" mass="40795">MMDIPADFLLESYNFDLPEDQIAQEPAQKRDGSRLLVVNRSQESMEPTDFKKLIDHLPKNALLVANNSRVIPARIFGMKPTGGKVEFLLLTPLPLIEPTVEDGWNIARAEGLLRASKTPKEGTVITFTDTFRLIAREAGHFGRWQVELQWKDDLTEHFKDNGHLPLPPYIKRPDSDSDKERYQTTYSDASKTGSVAAPTAGLHFTPQYREQLKERGFEWAEVTLYVGYGTFSPVRCKDIRQHQMHAEYIEVPDKTARAIQKAKSEGRPVIAIGTTSARTLEGMYRECGNISEFKGETDIFISPGYEFNVIDGILTNFHLPESSLIIMISALAGRETILSAYEFALAHKFRFFSYGDAMLII</sequence>
<dbReference type="FunFam" id="3.40.1780.10:FF:000001">
    <property type="entry name" value="S-adenosylmethionine:tRNA ribosyltransferase-isomerase"/>
    <property type="match status" value="1"/>
</dbReference>
<gene>
    <name evidence="13 14" type="primary">queA</name>
    <name evidence="14" type="ORF">DPRO_1940</name>
</gene>
<evidence type="ECO:0000313" key="15">
    <source>
        <dbReference type="Proteomes" id="UP000219215"/>
    </source>
</evidence>
<comment type="catalytic activity">
    <reaction evidence="8 13">
        <text>7-aminomethyl-7-carbaguanosine(34) in tRNA + S-adenosyl-L-methionine = epoxyqueuosine(34) in tRNA + adenine + L-methionine + 2 H(+)</text>
        <dbReference type="Rhea" id="RHEA:32155"/>
        <dbReference type="Rhea" id="RHEA-COMP:10342"/>
        <dbReference type="Rhea" id="RHEA-COMP:18582"/>
        <dbReference type="ChEBI" id="CHEBI:15378"/>
        <dbReference type="ChEBI" id="CHEBI:16708"/>
        <dbReference type="ChEBI" id="CHEBI:57844"/>
        <dbReference type="ChEBI" id="CHEBI:59789"/>
        <dbReference type="ChEBI" id="CHEBI:82833"/>
        <dbReference type="ChEBI" id="CHEBI:194443"/>
        <dbReference type="EC" id="2.4.99.17"/>
    </reaction>
</comment>
<dbReference type="InterPro" id="IPR042119">
    <property type="entry name" value="QueA_dom2"/>
</dbReference>
<evidence type="ECO:0000256" key="2">
    <source>
        <dbReference type="ARBA" id="ARBA00004691"/>
    </source>
</evidence>
<keyword evidence="15" id="KW-1185">Reference proteome</keyword>
<keyword evidence="14" id="KW-0328">Glycosyltransferase</keyword>
<dbReference type="Gene3D" id="3.40.1780.10">
    <property type="entry name" value="QueA-like"/>
    <property type="match status" value="1"/>
</dbReference>
<reference evidence="15" key="1">
    <citation type="submission" date="2017-09" db="EMBL/GenBank/DDBJ databases">
        <authorList>
            <person name="Regsiter A."/>
            <person name="William W."/>
        </authorList>
    </citation>
    <scope>NUCLEOTIDE SEQUENCE [LARGE SCALE GENOMIC DNA]</scope>
    <source>
        <strain evidence="15">500-1</strain>
    </source>
</reference>
<dbReference type="EC" id="2.4.99.17" evidence="10 13"/>
<dbReference type="EMBL" id="LT907975">
    <property type="protein sequence ID" value="SOB58842.1"/>
    <property type="molecule type" value="Genomic_DNA"/>
</dbReference>
<dbReference type="InterPro" id="IPR003699">
    <property type="entry name" value="QueA"/>
</dbReference>
<dbReference type="PANTHER" id="PTHR30307:SF0">
    <property type="entry name" value="S-ADENOSYLMETHIONINE:TRNA RIBOSYLTRANSFERASE-ISOMERASE"/>
    <property type="match status" value="1"/>
</dbReference>
<dbReference type="GO" id="GO:0008616">
    <property type="term" value="P:tRNA queuosine(34) biosynthetic process"/>
    <property type="evidence" value="ECO:0007669"/>
    <property type="project" value="UniProtKB-UniRule"/>
</dbReference>
<dbReference type="GO" id="GO:0005737">
    <property type="term" value="C:cytoplasm"/>
    <property type="evidence" value="ECO:0007669"/>
    <property type="project" value="UniProtKB-SubCell"/>
</dbReference>
<evidence type="ECO:0000256" key="3">
    <source>
        <dbReference type="ARBA" id="ARBA00011245"/>
    </source>
</evidence>
<evidence type="ECO:0000256" key="5">
    <source>
        <dbReference type="ARBA" id="ARBA00022679"/>
    </source>
</evidence>
<dbReference type="Gene3D" id="2.40.10.240">
    <property type="entry name" value="QueA-like"/>
    <property type="match status" value="1"/>
</dbReference>
<evidence type="ECO:0000256" key="6">
    <source>
        <dbReference type="ARBA" id="ARBA00022691"/>
    </source>
</evidence>